<dbReference type="OrthoDB" id="6372431at2759"/>
<protein>
    <recommendedName>
        <fullName evidence="4">guanosine-diphosphatase</fullName>
        <ecNumber evidence="4">3.6.1.42</ecNumber>
    </recommendedName>
</protein>
<name>A0A1Y1ZDY4_9FUNG</name>
<evidence type="ECO:0000313" key="10">
    <source>
        <dbReference type="EMBL" id="ORY08177.1"/>
    </source>
</evidence>
<comment type="caution">
    <text evidence="10">The sequence shown here is derived from an EMBL/GenBank/DDBJ whole genome shotgun (WGS) entry which is preliminary data.</text>
</comment>
<dbReference type="GO" id="GO:0017111">
    <property type="term" value="F:ribonucleoside triphosphate phosphatase activity"/>
    <property type="evidence" value="ECO:0007669"/>
    <property type="project" value="TreeGrafter"/>
</dbReference>
<sequence length="478" mass="54334">MTEVKLTKRKRETSEGKSDPSGSPKEVPKNVAEKRTDLSNDRVKPIFLLIIFSFITWFYFTSNPSGCKQEYVSIIDAGSTGSRIHVYTFERCSNEVKLLDELFEQVEPGLSAYSEEPHIAAKSLDPLIDHALKKIPKHLHKCTPITVKATAGLRLLGEEKSAEILKAVEERLVENYPFPLTKDEGVAILDGAKEGVYAWITVNYLLKNIGQEKQKPTVAILDLGGGSTQIVFEPTLSESHEFPEEHQYRLKFGPREHILYQHSHLGYGLMEARKQAKALVAQSSEAHQIVIPHPCLFPRTSQKWEIPTEAGERTLTLVGIATGMEQCHELMYKMLDKSVECPTSPCSFNGIYQPKLTETFTHQEIYIFSYFHDITQRLGFKQNIGLWEIQEANKKICERTFFPELSESEAVKFFMQPDRFHDCLDLSYLFSLLHHAYEIPLDTPLKVAKKIDDIETSWSLGAALTLLDEYSSCKEIDN</sequence>
<evidence type="ECO:0000256" key="3">
    <source>
        <dbReference type="ARBA" id="ARBA00037742"/>
    </source>
</evidence>
<accession>A0A1Y1ZDY4</accession>
<evidence type="ECO:0000256" key="6">
    <source>
        <dbReference type="PIRSR" id="PIRSR600407-2"/>
    </source>
</evidence>
<dbReference type="PROSITE" id="PS01238">
    <property type="entry name" value="GDA1_CD39_NTPASE"/>
    <property type="match status" value="1"/>
</dbReference>
<dbReference type="EMBL" id="MCFE01000003">
    <property type="protein sequence ID" value="ORY08177.1"/>
    <property type="molecule type" value="Genomic_DNA"/>
</dbReference>
<organism evidence="10 11">
    <name type="scientific">Basidiobolus meristosporus CBS 931.73</name>
    <dbReference type="NCBI Taxonomy" id="1314790"/>
    <lineage>
        <taxon>Eukaryota</taxon>
        <taxon>Fungi</taxon>
        <taxon>Fungi incertae sedis</taxon>
        <taxon>Zoopagomycota</taxon>
        <taxon>Entomophthoromycotina</taxon>
        <taxon>Basidiobolomycetes</taxon>
        <taxon>Basidiobolales</taxon>
        <taxon>Basidiobolaceae</taxon>
        <taxon>Basidiobolus</taxon>
    </lineage>
</organism>
<dbReference type="Pfam" id="PF01150">
    <property type="entry name" value="GDA1_CD39"/>
    <property type="match status" value="1"/>
</dbReference>
<dbReference type="GO" id="GO:0005524">
    <property type="term" value="F:ATP binding"/>
    <property type="evidence" value="ECO:0007669"/>
    <property type="project" value="UniProtKB-KW"/>
</dbReference>
<keyword evidence="9" id="KW-0472">Membrane</keyword>
<dbReference type="GO" id="GO:0045134">
    <property type="term" value="F:UDP phosphatase activity"/>
    <property type="evidence" value="ECO:0007669"/>
    <property type="project" value="TreeGrafter"/>
</dbReference>
<proteinExistence type="inferred from homology"/>
<dbReference type="GO" id="GO:0004382">
    <property type="term" value="F:GDP phosphatase activity"/>
    <property type="evidence" value="ECO:0007669"/>
    <property type="project" value="UniProtKB-EC"/>
</dbReference>
<dbReference type="Proteomes" id="UP000193498">
    <property type="component" value="Unassembled WGS sequence"/>
</dbReference>
<evidence type="ECO:0000256" key="7">
    <source>
        <dbReference type="RuleBase" id="RU003833"/>
    </source>
</evidence>
<dbReference type="PANTHER" id="PTHR11782:SF83">
    <property type="entry name" value="GUANOSINE-DIPHOSPHATASE"/>
    <property type="match status" value="1"/>
</dbReference>
<keyword evidence="11" id="KW-1185">Reference proteome</keyword>
<dbReference type="Gene3D" id="3.30.420.40">
    <property type="match status" value="1"/>
</dbReference>
<feature type="region of interest" description="Disordered" evidence="8">
    <location>
        <begin position="1"/>
        <end position="33"/>
    </location>
</feature>
<dbReference type="Gene3D" id="3.30.420.150">
    <property type="entry name" value="Exopolyphosphatase. Domain 2"/>
    <property type="match status" value="1"/>
</dbReference>
<evidence type="ECO:0000256" key="2">
    <source>
        <dbReference type="ARBA" id="ARBA00022801"/>
    </source>
</evidence>
<comment type="similarity">
    <text evidence="1 7">Belongs to the GDA1/CD39 NTPase family.</text>
</comment>
<evidence type="ECO:0000256" key="4">
    <source>
        <dbReference type="ARBA" id="ARBA00038903"/>
    </source>
</evidence>
<dbReference type="EC" id="3.6.1.42" evidence="4"/>
<dbReference type="GO" id="GO:0009134">
    <property type="term" value="P:nucleoside diphosphate catabolic process"/>
    <property type="evidence" value="ECO:0007669"/>
    <property type="project" value="TreeGrafter"/>
</dbReference>
<evidence type="ECO:0000256" key="8">
    <source>
        <dbReference type="SAM" id="MobiDB-lite"/>
    </source>
</evidence>
<dbReference type="InParanoid" id="A0A1Y1ZDY4"/>
<dbReference type="GO" id="GO:0016020">
    <property type="term" value="C:membrane"/>
    <property type="evidence" value="ECO:0007669"/>
    <property type="project" value="TreeGrafter"/>
</dbReference>
<dbReference type="FunCoup" id="A0A1Y1ZDY4">
    <property type="interactions" value="330"/>
</dbReference>
<dbReference type="STRING" id="1314790.A0A1Y1ZDY4"/>
<keyword evidence="9" id="KW-0812">Transmembrane</keyword>
<dbReference type="InterPro" id="IPR000407">
    <property type="entry name" value="GDA1_CD39_NTPase"/>
</dbReference>
<dbReference type="PANTHER" id="PTHR11782">
    <property type="entry name" value="ADENOSINE/GUANOSINE DIPHOSPHATASE"/>
    <property type="match status" value="1"/>
</dbReference>
<keyword evidence="6" id="KW-0547">Nucleotide-binding</keyword>
<feature type="active site" description="Proton acceptor" evidence="5">
    <location>
        <position position="194"/>
    </location>
</feature>
<dbReference type="GO" id="GO:0005794">
    <property type="term" value="C:Golgi apparatus"/>
    <property type="evidence" value="ECO:0007669"/>
    <property type="project" value="TreeGrafter"/>
</dbReference>
<evidence type="ECO:0000256" key="1">
    <source>
        <dbReference type="ARBA" id="ARBA00009283"/>
    </source>
</evidence>
<evidence type="ECO:0000313" key="11">
    <source>
        <dbReference type="Proteomes" id="UP000193498"/>
    </source>
</evidence>
<evidence type="ECO:0000256" key="9">
    <source>
        <dbReference type="SAM" id="Phobius"/>
    </source>
</evidence>
<reference evidence="10 11" key="1">
    <citation type="submission" date="2016-07" db="EMBL/GenBank/DDBJ databases">
        <title>Pervasive Adenine N6-methylation of Active Genes in Fungi.</title>
        <authorList>
            <consortium name="DOE Joint Genome Institute"/>
            <person name="Mondo S.J."/>
            <person name="Dannebaum R.O."/>
            <person name="Kuo R.C."/>
            <person name="Labutti K."/>
            <person name="Haridas S."/>
            <person name="Kuo A."/>
            <person name="Salamov A."/>
            <person name="Ahrendt S.R."/>
            <person name="Lipzen A."/>
            <person name="Sullivan W."/>
            <person name="Andreopoulos W.B."/>
            <person name="Clum A."/>
            <person name="Lindquist E."/>
            <person name="Daum C."/>
            <person name="Ramamoorthy G.K."/>
            <person name="Gryganskyi A."/>
            <person name="Culley D."/>
            <person name="Magnuson J.K."/>
            <person name="James T.Y."/>
            <person name="O'Malley M.A."/>
            <person name="Stajich J.E."/>
            <person name="Spatafora J.W."/>
            <person name="Visel A."/>
            <person name="Grigoriev I.V."/>
        </authorList>
    </citation>
    <scope>NUCLEOTIDE SEQUENCE [LARGE SCALE GENOMIC DNA]</scope>
    <source>
        <strain evidence="10 11">CBS 931.73</strain>
    </source>
</reference>
<feature type="binding site" evidence="6">
    <location>
        <begin position="225"/>
        <end position="229"/>
    </location>
    <ligand>
        <name>ATP</name>
        <dbReference type="ChEBI" id="CHEBI:30616"/>
    </ligand>
</feature>
<feature type="transmembrane region" description="Helical" evidence="9">
    <location>
        <begin position="43"/>
        <end position="60"/>
    </location>
</feature>
<keyword evidence="9" id="KW-1133">Transmembrane helix</keyword>
<keyword evidence="2 7" id="KW-0378">Hydrolase</keyword>
<comment type="function">
    <text evidence="3">After transfer of sugars to endogenous macromolecular acceptors, the enzyme converts nucleoside diphosphates to nucleoside monophosphates which in turn exit the Golgi lumen in a coupled antiporter reaction, allowing entry of additional nucleotide sugar from the cytosol.</text>
</comment>
<keyword evidence="6" id="KW-0067">ATP-binding</keyword>
<dbReference type="GO" id="GO:0006487">
    <property type="term" value="P:protein N-linked glycosylation"/>
    <property type="evidence" value="ECO:0007669"/>
    <property type="project" value="TreeGrafter"/>
</dbReference>
<dbReference type="AlphaFoldDB" id="A0A1Y1ZDY4"/>
<evidence type="ECO:0000256" key="5">
    <source>
        <dbReference type="PIRSR" id="PIRSR600407-1"/>
    </source>
</evidence>
<gene>
    <name evidence="10" type="ORF">K493DRAFT_343729</name>
</gene>